<proteinExistence type="predicted"/>
<protein>
    <submittedName>
        <fullName evidence="1">RimK-related lysine biosynthesis protein, Probable-dependent amine/thiol ligase family Amino-group</fullName>
    </submittedName>
</protein>
<organism evidence="1">
    <name type="scientific">Siphoviridae sp. ctmYS12</name>
    <dbReference type="NCBI Taxonomy" id="2825652"/>
    <lineage>
        <taxon>Viruses</taxon>
        <taxon>Duplodnaviria</taxon>
        <taxon>Heunggongvirae</taxon>
        <taxon>Uroviricota</taxon>
        <taxon>Caudoviricetes</taxon>
    </lineage>
</organism>
<keyword evidence="1" id="KW-0436">Ligase</keyword>
<sequence length="45" mass="5653">MQMCPFCDRVYDESEYSRCPYCSGELRRRPRLQFRYVLEWSVEMH</sequence>
<evidence type="ECO:0000313" key="1">
    <source>
        <dbReference type="EMBL" id="DAE02617.1"/>
    </source>
</evidence>
<dbReference type="EMBL" id="BK015347">
    <property type="protein sequence ID" value="DAE02617.1"/>
    <property type="molecule type" value="Genomic_DNA"/>
</dbReference>
<name>A0A8S5P870_9CAUD</name>
<reference evidence="1" key="1">
    <citation type="journal article" date="2021" name="Proc. Natl. Acad. Sci. U.S.A.">
        <title>A Catalog of Tens of Thousands of Viruses from Human Metagenomes Reveals Hidden Associations with Chronic Diseases.</title>
        <authorList>
            <person name="Tisza M.J."/>
            <person name="Buck C.B."/>
        </authorList>
    </citation>
    <scope>NUCLEOTIDE SEQUENCE</scope>
    <source>
        <strain evidence="1">CtmYS12</strain>
    </source>
</reference>
<accession>A0A8S5P870</accession>
<dbReference type="GO" id="GO:0016874">
    <property type="term" value="F:ligase activity"/>
    <property type="evidence" value="ECO:0007669"/>
    <property type="project" value="UniProtKB-KW"/>
</dbReference>